<dbReference type="AlphaFoldDB" id="A0A1Y2H217"/>
<evidence type="ECO:0000259" key="2">
    <source>
        <dbReference type="Pfam" id="PF13460"/>
    </source>
</evidence>
<dbReference type="InParanoid" id="A0A1Y2H217"/>
<reference evidence="4 5" key="1">
    <citation type="submission" date="2016-07" db="EMBL/GenBank/DDBJ databases">
        <title>Pervasive Adenine N6-methylation of Active Genes in Fungi.</title>
        <authorList>
            <consortium name="DOE Joint Genome Institute"/>
            <person name="Mondo S.J."/>
            <person name="Dannebaum R.O."/>
            <person name="Kuo R.C."/>
            <person name="Labutti K."/>
            <person name="Haridas S."/>
            <person name="Kuo A."/>
            <person name="Salamov A."/>
            <person name="Ahrendt S.R."/>
            <person name="Lipzen A."/>
            <person name="Sullivan W."/>
            <person name="Andreopoulos W.B."/>
            <person name="Clum A."/>
            <person name="Lindquist E."/>
            <person name="Daum C."/>
            <person name="Ramamoorthy G.K."/>
            <person name="Gryganskyi A."/>
            <person name="Culley D."/>
            <person name="Magnuson J.K."/>
            <person name="James T.Y."/>
            <person name="O'Malley M.A."/>
            <person name="Stajich J.E."/>
            <person name="Spatafora J.W."/>
            <person name="Visel A."/>
            <person name="Grigoriev I.V."/>
        </authorList>
    </citation>
    <scope>NUCLEOTIDE SEQUENCE [LARGE SCALE GENOMIC DNA]</scope>
    <source>
        <strain evidence="4 5">NRRL 3116</strain>
    </source>
</reference>
<proteinExistence type="predicted"/>
<dbReference type="STRING" id="64571.A0A1Y2H217"/>
<comment type="caution">
    <text evidence="4">The sequence shown here is derived from an EMBL/GenBank/DDBJ whole genome shotgun (WGS) entry which is preliminary data.</text>
</comment>
<dbReference type="InterPro" id="IPR016040">
    <property type="entry name" value="NAD(P)-bd_dom"/>
</dbReference>
<evidence type="ECO:0000313" key="5">
    <source>
        <dbReference type="Proteomes" id="UP000193648"/>
    </source>
</evidence>
<feature type="compositionally biased region" description="Polar residues" evidence="1">
    <location>
        <begin position="235"/>
        <end position="244"/>
    </location>
</feature>
<dbReference type="InterPro" id="IPR036291">
    <property type="entry name" value="NAD(P)-bd_dom_sf"/>
</dbReference>
<evidence type="ECO:0000256" key="1">
    <source>
        <dbReference type="SAM" id="MobiDB-lite"/>
    </source>
</evidence>
<dbReference type="Proteomes" id="UP000193648">
    <property type="component" value="Unassembled WGS sequence"/>
</dbReference>
<organism evidence="4 5">
    <name type="scientific">Lobosporangium transversale</name>
    <dbReference type="NCBI Taxonomy" id="64571"/>
    <lineage>
        <taxon>Eukaryota</taxon>
        <taxon>Fungi</taxon>
        <taxon>Fungi incertae sedis</taxon>
        <taxon>Mucoromycota</taxon>
        <taxon>Mortierellomycotina</taxon>
        <taxon>Mortierellomycetes</taxon>
        <taxon>Mortierellales</taxon>
        <taxon>Mortierellaceae</taxon>
        <taxon>Lobosporangium</taxon>
    </lineage>
</organism>
<dbReference type="Pfam" id="PF13460">
    <property type="entry name" value="NAD_binding_10"/>
    <property type="match status" value="1"/>
</dbReference>
<evidence type="ECO:0000313" key="3">
    <source>
        <dbReference type="EMBL" id="ORY88937.1"/>
    </source>
</evidence>
<dbReference type="GeneID" id="33562026"/>
<gene>
    <name evidence="3" type="ORF">BCR41DRAFT_25565</name>
    <name evidence="4" type="ORF">BCR41DRAFT_391065</name>
</gene>
<keyword evidence="5" id="KW-1185">Reference proteome</keyword>
<dbReference type="Gene3D" id="3.40.50.720">
    <property type="entry name" value="NAD(P)-binding Rossmann-like Domain"/>
    <property type="match status" value="1"/>
</dbReference>
<feature type="region of interest" description="Disordered" evidence="1">
    <location>
        <begin position="224"/>
        <end position="244"/>
    </location>
</feature>
<name>A0A1Y2H217_9FUNG</name>
<dbReference type="EMBL" id="MCFF01000117">
    <property type="protein sequence ID" value="ORY88937.1"/>
    <property type="molecule type" value="Genomic_DNA"/>
</dbReference>
<dbReference type="OrthoDB" id="10254221at2759"/>
<dbReference type="PANTHER" id="PTHR43162:SF1">
    <property type="entry name" value="PRESTALK A DIFFERENTIATION PROTEIN A"/>
    <property type="match status" value="1"/>
</dbReference>
<dbReference type="RefSeq" id="XP_021875034.1">
    <property type="nucleotide sequence ID" value="XM_022020182.1"/>
</dbReference>
<protein>
    <recommendedName>
        <fullName evidence="2">NAD(P)-binding domain-containing protein</fullName>
    </recommendedName>
</protein>
<feature type="domain" description="NAD(P)-binding" evidence="2">
    <location>
        <begin position="32"/>
        <end position="158"/>
    </location>
</feature>
<dbReference type="InterPro" id="IPR051604">
    <property type="entry name" value="Ergot_Alk_Oxidoreductase"/>
</dbReference>
<feature type="region of interest" description="Disordered" evidence="1">
    <location>
        <begin position="325"/>
        <end position="351"/>
    </location>
</feature>
<accession>A0A1Y2H217</accession>
<dbReference type="PANTHER" id="PTHR43162">
    <property type="match status" value="1"/>
</dbReference>
<dbReference type="EMBL" id="MCFF01000001">
    <property type="protein sequence ID" value="ORZ28619.1"/>
    <property type="molecule type" value="Genomic_DNA"/>
</dbReference>
<sequence>MRSSTLPRNAYKEMRLAITSVDSWLGCCTAYYVAEQLNKHCEGAELVCLARKTDGLDKLKKLKNVKIYQVDYEDRSKLESSLQGVCCTILIPEFDERREELAKNVLDAMASLQIKGCIMVSVEGAGESRSDLKHIKSYHEIEEAVKAQVDCYIILREGFMNQCLLLWVSVIREKKEFPTSTTEDCEMAPLDMCDLICAISCLLIDYCQNGDSCHSEPSLAQEQKQQQQYLKDPQSVDSRSSASTFGDHKNKIYTLTGPQKLTVKDIVGKLSETIGEEIKVKEVERDELRDYFKSLEGDKDCREEFNVDHFLSLLRSFSSSHTFGAVEAKGSGDHDHRDADKGHHKDGDHRRHLVPNDAAIDLLLDELDLIRQGEAGFVSGDLEKITGHEGKTIKDFFEKEKEVFKPQKCQN</sequence>
<dbReference type="SUPFAM" id="SSF51735">
    <property type="entry name" value="NAD(P)-binding Rossmann-fold domains"/>
    <property type="match status" value="1"/>
</dbReference>
<evidence type="ECO:0000313" key="4">
    <source>
        <dbReference type="EMBL" id="ORZ28619.1"/>
    </source>
</evidence>
<feature type="compositionally biased region" description="Basic and acidic residues" evidence="1">
    <location>
        <begin position="330"/>
        <end position="349"/>
    </location>
</feature>